<dbReference type="SMART" id="SM00389">
    <property type="entry name" value="HOX"/>
    <property type="match status" value="1"/>
</dbReference>
<evidence type="ECO:0000256" key="4">
    <source>
        <dbReference type="ARBA" id="ARBA00023125"/>
    </source>
</evidence>
<dbReference type="SUPFAM" id="SSF46689">
    <property type="entry name" value="Homeodomain-like"/>
    <property type="match status" value="1"/>
</dbReference>
<evidence type="ECO:0000256" key="9">
    <source>
        <dbReference type="PROSITE-ProRule" id="PRU00108"/>
    </source>
</evidence>
<dbReference type="Proteomes" id="UP000634136">
    <property type="component" value="Unassembled WGS sequence"/>
</dbReference>
<reference evidence="13" key="1">
    <citation type="submission" date="2020-09" db="EMBL/GenBank/DDBJ databases">
        <title>Genome-Enabled Discovery of Anthraquinone Biosynthesis in Senna tora.</title>
        <authorList>
            <person name="Kang S.-H."/>
            <person name="Pandey R.P."/>
            <person name="Lee C.-M."/>
            <person name="Sim J.-S."/>
            <person name="Jeong J.-T."/>
            <person name="Choi B.-S."/>
            <person name="Jung M."/>
            <person name="Ginzburg D."/>
            <person name="Zhao K."/>
            <person name="Won S.Y."/>
            <person name="Oh T.-J."/>
            <person name="Yu Y."/>
            <person name="Kim N.-H."/>
            <person name="Lee O.R."/>
            <person name="Lee T.-H."/>
            <person name="Bashyal P."/>
            <person name="Kim T.-S."/>
            <person name="Lee W.-H."/>
            <person name="Kawkins C."/>
            <person name="Kim C.-K."/>
            <person name="Kim J.S."/>
            <person name="Ahn B.O."/>
            <person name="Rhee S.Y."/>
            <person name="Sohng J.K."/>
        </authorList>
    </citation>
    <scope>NUCLEOTIDE SEQUENCE</scope>
    <source>
        <tissue evidence="13">Leaf</tissue>
    </source>
</reference>
<evidence type="ECO:0000313" key="13">
    <source>
        <dbReference type="EMBL" id="KAF7808736.1"/>
    </source>
</evidence>
<keyword evidence="2" id="KW-0217">Developmental protein</keyword>
<dbReference type="PANTHER" id="PTHR45940">
    <property type="entry name" value="WUSCHEL-RELATED HOMEOBOX 1-RELATED"/>
    <property type="match status" value="1"/>
</dbReference>
<keyword evidence="7 9" id="KW-0539">Nucleus</keyword>
<accession>A0A834SSC0</accession>
<evidence type="ECO:0000256" key="11">
    <source>
        <dbReference type="SAM" id="MobiDB-lite"/>
    </source>
</evidence>
<dbReference type="InterPro" id="IPR009057">
    <property type="entry name" value="Homeodomain-like_sf"/>
</dbReference>
<evidence type="ECO:0000256" key="7">
    <source>
        <dbReference type="ARBA" id="ARBA00023242"/>
    </source>
</evidence>
<evidence type="ECO:0000256" key="1">
    <source>
        <dbReference type="ARBA" id="ARBA00004123"/>
    </source>
</evidence>
<evidence type="ECO:0000256" key="2">
    <source>
        <dbReference type="ARBA" id="ARBA00022473"/>
    </source>
</evidence>
<dbReference type="InterPro" id="IPR001356">
    <property type="entry name" value="HD"/>
</dbReference>
<comment type="subcellular location">
    <subcellularLocation>
        <location evidence="1 9 10">Nucleus</location>
    </subcellularLocation>
</comment>
<feature type="compositionally biased region" description="Low complexity" evidence="11">
    <location>
        <begin position="39"/>
        <end position="51"/>
    </location>
</feature>
<gene>
    <name evidence="13" type="ORF">G2W53_035479</name>
</gene>
<sequence>MPALSSVIYLQGKPKAEGDSHNGNSNGGSSRRRGLLHGQSQSESQHQSSSSRWSPTPAQLLVLEELYRQGTKTPTAEQIQQIASQLRRFGKIEGKNVFYWFQNHKARERQKRRRREMEEAAHHHHHPHSDDSPQDKQHPPGTHTYIHTYTLNFKTGLRGTGYEVKETKKWASSSNCSGLAENFLETPL</sequence>
<evidence type="ECO:0000259" key="12">
    <source>
        <dbReference type="PROSITE" id="PS50071"/>
    </source>
</evidence>
<keyword evidence="6" id="KW-0804">Transcription</keyword>
<dbReference type="OrthoDB" id="1932526at2759"/>
<dbReference type="Gene3D" id="1.10.10.60">
    <property type="entry name" value="Homeodomain-like"/>
    <property type="match status" value="1"/>
</dbReference>
<dbReference type="GO" id="GO:0005634">
    <property type="term" value="C:nucleus"/>
    <property type="evidence" value="ECO:0007669"/>
    <property type="project" value="UniProtKB-SubCell"/>
</dbReference>
<dbReference type="CDD" id="cd00086">
    <property type="entry name" value="homeodomain"/>
    <property type="match status" value="1"/>
</dbReference>
<evidence type="ECO:0000256" key="5">
    <source>
        <dbReference type="ARBA" id="ARBA00023155"/>
    </source>
</evidence>
<dbReference type="GO" id="GO:0099402">
    <property type="term" value="P:plant organ development"/>
    <property type="evidence" value="ECO:0007669"/>
    <property type="project" value="InterPro"/>
</dbReference>
<evidence type="ECO:0000256" key="10">
    <source>
        <dbReference type="RuleBase" id="RU000682"/>
    </source>
</evidence>
<evidence type="ECO:0000256" key="6">
    <source>
        <dbReference type="ARBA" id="ARBA00023163"/>
    </source>
</evidence>
<dbReference type="EMBL" id="JAAIUW010000011">
    <property type="protein sequence ID" value="KAF7808736.1"/>
    <property type="molecule type" value="Genomic_DNA"/>
</dbReference>
<evidence type="ECO:0000313" key="14">
    <source>
        <dbReference type="Proteomes" id="UP000634136"/>
    </source>
</evidence>
<keyword evidence="3" id="KW-0805">Transcription regulation</keyword>
<comment type="caution">
    <text evidence="13">The sequence shown here is derived from an EMBL/GenBank/DDBJ whole genome shotgun (WGS) entry which is preliminary data.</text>
</comment>
<dbReference type="Pfam" id="PF00046">
    <property type="entry name" value="Homeodomain"/>
    <property type="match status" value="1"/>
</dbReference>
<dbReference type="PANTHER" id="PTHR45940:SF47">
    <property type="entry name" value="TRANSCRIPTION FACTOR HOMOBOX-WOX FAMILY-RELATED"/>
    <property type="match status" value="1"/>
</dbReference>
<feature type="domain" description="Homeobox" evidence="12">
    <location>
        <begin position="46"/>
        <end position="111"/>
    </location>
</feature>
<dbReference type="FunFam" id="1.10.10.60:FF:000146">
    <property type="entry name" value="WUSCHEL-related homeobox 4"/>
    <property type="match status" value="1"/>
</dbReference>
<evidence type="ECO:0000256" key="3">
    <source>
        <dbReference type="ARBA" id="ARBA00023015"/>
    </source>
</evidence>
<keyword evidence="4 9" id="KW-0238">DNA-binding</keyword>
<name>A0A834SSC0_9FABA</name>
<proteinExistence type="inferred from homology"/>
<dbReference type="GO" id="GO:0003677">
    <property type="term" value="F:DNA binding"/>
    <property type="evidence" value="ECO:0007669"/>
    <property type="project" value="UniProtKB-UniRule"/>
</dbReference>
<feature type="compositionally biased region" description="Basic and acidic residues" evidence="11">
    <location>
        <begin position="128"/>
        <end position="138"/>
    </location>
</feature>
<feature type="region of interest" description="Disordered" evidence="11">
    <location>
        <begin position="106"/>
        <end position="143"/>
    </location>
</feature>
<evidence type="ECO:0000256" key="8">
    <source>
        <dbReference type="ARBA" id="ARBA00024040"/>
    </source>
</evidence>
<feature type="region of interest" description="Disordered" evidence="11">
    <location>
        <begin position="1"/>
        <end position="55"/>
    </location>
</feature>
<keyword evidence="5 9" id="KW-0371">Homeobox</keyword>
<dbReference type="GO" id="GO:0003700">
    <property type="term" value="F:DNA-binding transcription factor activity"/>
    <property type="evidence" value="ECO:0007669"/>
    <property type="project" value="InterPro"/>
</dbReference>
<organism evidence="13 14">
    <name type="scientific">Senna tora</name>
    <dbReference type="NCBI Taxonomy" id="362788"/>
    <lineage>
        <taxon>Eukaryota</taxon>
        <taxon>Viridiplantae</taxon>
        <taxon>Streptophyta</taxon>
        <taxon>Embryophyta</taxon>
        <taxon>Tracheophyta</taxon>
        <taxon>Spermatophyta</taxon>
        <taxon>Magnoliopsida</taxon>
        <taxon>eudicotyledons</taxon>
        <taxon>Gunneridae</taxon>
        <taxon>Pentapetalae</taxon>
        <taxon>rosids</taxon>
        <taxon>fabids</taxon>
        <taxon>Fabales</taxon>
        <taxon>Fabaceae</taxon>
        <taxon>Caesalpinioideae</taxon>
        <taxon>Cassia clade</taxon>
        <taxon>Senna</taxon>
    </lineage>
</organism>
<keyword evidence="14" id="KW-1185">Reference proteome</keyword>
<comment type="similarity">
    <text evidence="8">Belongs to the WUS homeobox family.</text>
</comment>
<protein>
    <submittedName>
        <fullName evidence="13">WUSCHEL-related homeobox 1</fullName>
    </submittedName>
</protein>
<feature type="DNA-binding region" description="Homeobox" evidence="9">
    <location>
        <begin position="48"/>
        <end position="112"/>
    </location>
</feature>
<dbReference type="AlphaFoldDB" id="A0A834SSC0"/>
<dbReference type="InterPro" id="IPR044555">
    <property type="entry name" value="WUSCHEL-like"/>
</dbReference>
<dbReference type="PROSITE" id="PS50071">
    <property type="entry name" value="HOMEOBOX_2"/>
    <property type="match status" value="1"/>
</dbReference>